<dbReference type="Proteomes" id="UP001586593">
    <property type="component" value="Unassembled WGS sequence"/>
</dbReference>
<dbReference type="PANTHER" id="PTHR39607:SF2">
    <property type="entry name" value="BZIP DOMAIN-CONTAINING PROTEIN"/>
    <property type="match status" value="1"/>
</dbReference>
<feature type="region of interest" description="Disordered" evidence="1">
    <location>
        <begin position="1"/>
        <end position="171"/>
    </location>
</feature>
<protein>
    <recommendedName>
        <fullName evidence="2">BZIP domain-containing protein</fullName>
    </recommendedName>
</protein>
<feature type="compositionally biased region" description="Basic residues" evidence="1">
    <location>
        <begin position="43"/>
        <end position="52"/>
    </location>
</feature>
<feature type="compositionally biased region" description="Basic and acidic residues" evidence="1">
    <location>
        <begin position="114"/>
        <end position="124"/>
    </location>
</feature>
<proteinExistence type="predicted"/>
<feature type="compositionally biased region" description="Basic and acidic residues" evidence="1">
    <location>
        <begin position="11"/>
        <end position="37"/>
    </location>
</feature>
<reference evidence="3 4" key="1">
    <citation type="journal article" date="2024" name="Commun. Biol.">
        <title>Comparative genomic analysis of thermophilic fungi reveals convergent evolutionary adaptations and gene losses.</title>
        <authorList>
            <person name="Steindorff A.S."/>
            <person name="Aguilar-Pontes M.V."/>
            <person name="Robinson A.J."/>
            <person name="Andreopoulos B."/>
            <person name="LaButti K."/>
            <person name="Kuo A."/>
            <person name="Mondo S."/>
            <person name="Riley R."/>
            <person name="Otillar R."/>
            <person name="Haridas S."/>
            <person name="Lipzen A."/>
            <person name="Grimwood J."/>
            <person name="Schmutz J."/>
            <person name="Clum A."/>
            <person name="Reid I.D."/>
            <person name="Moisan M.C."/>
            <person name="Butler G."/>
            <person name="Nguyen T.T.M."/>
            <person name="Dewar K."/>
            <person name="Conant G."/>
            <person name="Drula E."/>
            <person name="Henrissat B."/>
            <person name="Hansel C."/>
            <person name="Singer S."/>
            <person name="Hutchinson M.I."/>
            <person name="de Vries R.P."/>
            <person name="Natvig D.O."/>
            <person name="Powell A.J."/>
            <person name="Tsang A."/>
            <person name="Grigoriev I.V."/>
        </authorList>
    </citation>
    <scope>NUCLEOTIDE SEQUENCE [LARGE SCALE GENOMIC DNA]</scope>
    <source>
        <strain evidence="3 4">ATCC 24622</strain>
    </source>
</reference>
<feature type="compositionally biased region" description="Basic residues" evidence="1">
    <location>
        <begin position="1"/>
        <end position="10"/>
    </location>
</feature>
<feature type="compositionally biased region" description="Acidic residues" evidence="1">
    <location>
        <begin position="77"/>
        <end position="86"/>
    </location>
</feature>
<dbReference type="EMBL" id="JAZHXJ010000034">
    <property type="protein sequence ID" value="KAL1880221.1"/>
    <property type="molecule type" value="Genomic_DNA"/>
</dbReference>
<feature type="compositionally biased region" description="Pro residues" evidence="1">
    <location>
        <begin position="162"/>
        <end position="171"/>
    </location>
</feature>
<feature type="compositionally biased region" description="Basic and acidic residues" evidence="1">
    <location>
        <begin position="53"/>
        <end position="64"/>
    </location>
</feature>
<evidence type="ECO:0000313" key="3">
    <source>
        <dbReference type="EMBL" id="KAL1880221.1"/>
    </source>
</evidence>
<evidence type="ECO:0000313" key="4">
    <source>
        <dbReference type="Proteomes" id="UP001586593"/>
    </source>
</evidence>
<organism evidence="3 4">
    <name type="scientific">Phialemonium thermophilum</name>
    <dbReference type="NCBI Taxonomy" id="223376"/>
    <lineage>
        <taxon>Eukaryota</taxon>
        <taxon>Fungi</taxon>
        <taxon>Dikarya</taxon>
        <taxon>Ascomycota</taxon>
        <taxon>Pezizomycotina</taxon>
        <taxon>Sordariomycetes</taxon>
        <taxon>Sordariomycetidae</taxon>
        <taxon>Cephalothecales</taxon>
        <taxon>Cephalothecaceae</taxon>
        <taxon>Phialemonium</taxon>
    </lineage>
</organism>
<accession>A0ABR3XW38</accession>
<evidence type="ECO:0000259" key="2">
    <source>
        <dbReference type="PROSITE" id="PS00036"/>
    </source>
</evidence>
<dbReference type="PANTHER" id="PTHR39607">
    <property type="entry name" value="XANTHOCILLIN BIOSYNTHESIS CLUSTER TRANSCRIPTION FACTOR XANC-RELATED"/>
    <property type="match status" value="1"/>
</dbReference>
<dbReference type="InterPro" id="IPR004827">
    <property type="entry name" value="bZIP"/>
</dbReference>
<name>A0ABR3XW38_9PEZI</name>
<keyword evidence="4" id="KW-1185">Reference proteome</keyword>
<comment type="caution">
    <text evidence="3">The sequence shown here is derived from an EMBL/GenBank/DDBJ whole genome shotgun (WGS) entry which is preliminary data.</text>
</comment>
<dbReference type="InterPro" id="IPR052635">
    <property type="entry name" value="Sec_Metab_Biosynth_Reg"/>
</dbReference>
<evidence type="ECO:0000256" key="1">
    <source>
        <dbReference type="SAM" id="MobiDB-lite"/>
    </source>
</evidence>
<feature type="domain" description="BZIP" evidence="2">
    <location>
        <begin position="35"/>
        <end position="50"/>
    </location>
</feature>
<dbReference type="PROSITE" id="PS00036">
    <property type="entry name" value="BZIP_BASIC"/>
    <property type="match status" value="1"/>
</dbReference>
<gene>
    <name evidence="3" type="ORF">VTK73DRAFT_6049</name>
</gene>
<sequence length="171" mass="19265">MSSKPSKHHSSKGESSKSKSSGDEDWKEITEPNERRRIQNRIAQRKFRTKAREKKERAQRDSQNEAHAGSSYHIPEPEELGPEDDLSGLPWGGLNMGYVVAKGHESASQQGSRRTSDNRLEESHQFLNPYAPGYAQVASYDGQDSIGDDNRYYEDPPYYYEAPPPGPGPQL</sequence>